<keyword evidence="2" id="KW-1133">Transmembrane helix</keyword>
<evidence type="ECO:0000256" key="2">
    <source>
        <dbReference type="SAM" id="Phobius"/>
    </source>
</evidence>
<feature type="transmembrane region" description="Helical" evidence="2">
    <location>
        <begin position="175"/>
        <end position="197"/>
    </location>
</feature>
<reference evidence="3 4" key="1">
    <citation type="journal article" date="2024" name="G3 (Bethesda)">
        <title>Genome assembly of Hibiscus sabdariffa L. provides insights into metabolisms of medicinal natural products.</title>
        <authorList>
            <person name="Kim T."/>
        </authorList>
    </citation>
    <scope>NUCLEOTIDE SEQUENCE [LARGE SCALE GENOMIC DNA]</scope>
    <source>
        <strain evidence="3">TK-2024</strain>
        <tissue evidence="3">Old leaves</tissue>
    </source>
</reference>
<feature type="region of interest" description="Disordered" evidence="1">
    <location>
        <begin position="258"/>
        <end position="288"/>
    </location>
</feature>
<feature type="transmembrane region" description="Helical" evidence="2">
    <location>
        <begin position="67"/>
        <end position="87"/>
    </location>
</feature>
<proteinExistence type="predicted"/>
<evidence type="ECO:0000313" key="3">
    <source>
        <dbReference type="EMBL" id="KAK8595674.1"/>
    </source>
</evidence>
<dbReference type="Proteomes" id="UP001472677">
    <property type="component" value="Unassembled WGS sequence"/>
</dbReference>
<comment type="caution">
    <text evidence="3">The sequence shown here is derived from an EMBL/GenBank/DDBJ whole genome shotgun (WGS) entry which is preliminary data.</text>
</comment>
<name>A0ABR2G527_9ROSI</name>
<keyword evidence="2" id="KW-0472">Membrane</keyword>
<organism evidence="3 4">
    <name type="scientific">Hibiscus sabdariffa</name>
    <name type="common">roselle</name>
    <dbReference type="NCBI Taxonomy" id="183260"/>
    <lineage>
        <taxon>Eukaryota</taxon>
        <taxon>Viridiplantae</taxon>
        <taxon>Streptophyta</taxon>
        <taxon>Embryophyta</taxon>
        <taxon>Tracheophyta</taxon>
        <taxon>Spermatophyta</taxon>
        <taxon>Magnoliopsida</taxon>
        <taxon>eudicotyledons</taxon>
        <taxon>Gunneridae</taxon>
        <taxon>Pentapetalae</taxon>
        <taxon>rosids</taxon>
        <taxon>malvids</taxon>
        <taxon>Malvales</taxon>
        <taxon>Malvaceae</taxon>
        <taxon>Malvoideae</taxon>
        <taxon>Hibiscus</taxon>
    </lineage>
</organism>
<protein>
    <submittedName>
        <fullName evidence="3">Uncharacterized protein</fullName>
    </submittedName>
</protein>
<feature type="transmembrane region" description="Helical" evidence="2">
    <location>
        <begin position="14"/>
        <end position="40"/>
    </location>
</feature>
<sequence>MTCTVICQWLRSNLLSACILSFLLYAVSISILLVLVCILIRKLCSRFSGYYSDINEPLIGNRKETTWLKLSLIGLSICYTITCILAFTTGRDGIDLFLYITCFMVMRSTIHGDRTSQDFIHHAPYSRLSLLIARLPVLGIICLEFYIVSSLLSSLDLYDVLYFVCLPLSLGLNDVVYFAFVSLSLIFGVAALVVELIQLNCADDGLKEIKFTKSLRDLSKLEPFDEANYKRWSQKLLILFEQLEVGYILFTDVPDDQPESTFPDTPMITPLTDKSKKVVDESKESSEA</sequence>
<accession>A0ABR2G527</accession>
<feature type="transmembrane region" description="Helical" evidence="2">
    <location>
        <begin position="131"/>
        <end position="155"/>
    </location>
</feature>
<feature type="compositionally biased region" description="Basic and acidic residues" evidence="1">
    <location>
        <begin position="273"/>
        <end position="288"/>
    </location>
</feature>
<keyword evidence="4" id="KW-1185">Reference proteome</keyword>
<keyword evidence="2" id="KW-0812">Transmembrane</keyword>
<evidence type="ECO:0000313" key="4">
    <source>
        <dbReference type="Proteomes" id="UP001472677"/>
    </source>
</evidence>
<feature type="transmembrane region" description="Helical" evidence="2">
    <location>
        <begin position="93"/>
        <end position="110"/>
    </location>
</feature>
<dbReference type="EMBL" id="JBBPBM010000002">
    <property type="protein sequence ID" value="KAK8595674.1"/>
    <property type="molecule type" value="Genomic_DNA"/>
</dbReference>
<gene>
    <name evidence="3" type="ORF">V6N12_064188</name>
</gene>
<evidence type="ECO:0000256" key="1">
    <source>
        <dbReference type="SAM" id="MobiDB-lite"/>
    </source>
</evidence>